<organism evidence="1 2">
    <name type="scientific">Pseudoduganella violacea</name>
    <dbReference type="NCBI Taxonomy" id="1715466"/>
    <lineage>
        <taxon>Bacteria</taxon>
        <taxon>Pseudomonadati</taxon>
        <taxon>Pseudomonadota</taxon>
        <taxon>Betaproteobacteria</taxon>
        <taxon>Burkholderiales</taxon>
        <taxon>Oxalobacteraceae</taxon>
        <taxon>Telluria group</taxon>
        <taxon>Pseudoduganella</taxon>
    </lineage>
</organism>
<evidence type="ECO:0000313" key="1">
    <source>
        <dbReference type="EMBL" id="MBB3119952.1"/>
    </source>
</evidence>
<comment type="caution">
    <text evidence="1">The sequence shown here is derived from an EMBL/GenBank/DDBJ whole genome shotgun (WGS) entry which is preliminary data.</text>
</comment>
<name>A0A7W5BB70_9BURK</name>
<keyword evidence="2" id="KW-1185">Reference proteome</keyword>
<dbReference type="AlphaFoldDB" id="A0A7W5BB70"/>
<dbReference type="InterPro" id="IPR036641">
    <property type="entry name" value="HPT_dom_sf"/>
</dbReference>
<dbReference type="SUPFAM" id="SSF47226">
    <property type="entry name" value="Histidine-containing phosphotransfer domain, HPT domain"/>
    <property type="match status" value="1"/>
</dbReference>
<dbReference type="RefSeq" id="WP_183441757.1">
    <property type="nucleotide sequence ID" value="NZ_JACHXD010000008.1"/>
</dbReference>
<dbReference type="GO" id="GO:0000160">
    <property type="term" value="P:phosphorelay signal transduction system"/>
    <property type="evidence" value="ECO:0007669"/>
    <property type="project" value="InterPro"/>
</dbReference>
<gene>
    <name evidence="1" type="ORF">FHS03_003011</name>
</gene>
<reference evidence="1 2" key="1">
    <citation type="submission" date="2020-08" db="EMBL/GenBank/DDBJ databases">
        <title>Genomic Encyclopedia of Type Strains, Phase III (KMG-III): the genomes of soil and plant-associated and newly described type strains.</title>
        <authorList>
            <person name="Whitman W."/>
        </authorList>
    </citation>
    <scope>NUCLEOTIDE SEQUENCE [LARGE SCALE GENOMIC DNA]</scope>
    <source>
        <strain evidence="1 2">CECT 8897</strain>
    </source>
</reference>
<evidence type="ECO:0008006" key="3">
    <source>
        <dbReference type="Google" id="ProtNLM"/>
    </source>
</evidence>
<sequence>MSNYGSASDEAIFCVDKLLALMGADEHGVEGVSKIVRRSIGPGVDPLNLAGEAIRDARLTEACRILHNQRSALAGLGAKRFVAASLALELALNESRLMEVPVLFAAVEGELKLVLEHAGAWLDRHNGRNASRF</sequence>
<dbReference type="Proteomes" id="UP000541535">
    <property type="component" value="Unassembled WGS sequence"/>
</dbReference>
<proteinExistence type="predicted"/>
<evidence type="ECO:0000313" key="2">
    <source>
        <dbReference type="Proteomes" id="UP000541535"/>
    </source>
</evidence>
<protein>
    <recommendedName>
        <fullName evidence="3">Hpt domain-containing protein</fullName>
    </recommendedName>
</protein>
<dbReference type="EMBL" id="JACHXD010000008">
    <property type="protein sequence ID" value="MBB3119952.1"/>
    <property type="molecule type" value="Genomic_DNA"/>
</dbReference>
<accession>A0A7W5BB70</accession>